<name>A0ACC0URZ3_9HYPO</name>
<comment type="caution">
    <text evidence="1">The sequence shown here is derived from an EMBL/GenBank/DDBJ whole genome shotgun (WGS) entry which is preliminary data.</text>
</comment>
<proteinExistence type="predicted"/>
<keyword evidence="2" id="KW-1185">Reference proteome</keyword>
<organism evidence="1 2">
    <name type="scientific">Trichothecium roseum</name>
    <dbReference type="NCBI Taxonomy" id="47278"/>
    <lineage>
        <taxon>Eukaryota</taxon>
        <taxon>Fungi</taxon>
        <taxon>Dikarya</taxon>
        <taxon>Ascomycota</taxon>
        <taxon>Pezizomycotina</taxon>
        <taxon>Sordariomycetes</taxon>
        <taxon>Hypocreomycetidae</taxon>
        <taxon>Hypocreales</taxon>
        <taxon>Hypocreales incertae sedis</taxon>
        <taxon>Trichothecium</taxon>
    </lineage>
</organism>
<evidence type="ECO:0000313" key="1">
    <source>
        <dbReference type="EMBL" id="KAI9896883.1"/>
    </source>
</evidence>
<gene>
    <name evidence="1" type="ORF">N3K66_007905</name>
</gene>
<dbReference type="Proteomes" id="UP001163324">
    <property type="component" value="Chromosome 8"/>
</dbReference>
<sequence>MSTPPSPPVVLIVGCGVAGPVLGIFFKRKGYTPIVFDKVRKLGDAGASLMLMSNGLKVLNLIGLADAVTSESKPITALRDATADGTILGHSNLPGTFPEKYGQPCASIRRTWLNLALKQRLLDLGVELREGWELTGVREGEDSVTAVFGNGSEVTGSFLVGCDGLKSVTRAALLELKGKGEEDLPTYTGLTQTAGISETPAGLRDEASAMRNYYGDGVHAITYPVSPTQTSWAVTQRESQETAESWRACSTDELPRQKQDLQAVLGGWNADVLGLVGSAERIIKFGLFDRGELRAEEWYSRRCVLVGDAAHPTSPHLGQGANQALEDCFHLSHAMPSLDPESADYQDSLAMLGPGLADAVFKPFAEKRQPRTSELVKGARAQGDSRVATGLEAGRERDKAVRKSFEDPAVIETKFSNLLAEPFQDL</sequence>
<reference evidence="1" key="1">
    <citation type="submission" date="2022-10" db="EMBL/GenBank/DDBJ databases">
        <title>Complete Genome of Trichothecium roseum strain YXFP-22015, a Plant Pathogen Isolated from Citrus.</title>
        <authorList>
            <person name="Wang Y."/>
            <person name="Zhu L."/>
        </authorList>
    </citation>
    <scope>NUCLEOTIDE SEQUENCE</scope>
    <source>
        <strain evidence="1">YXFP-22015</strain>
    </source>
</reference>
<dbReference type="EMBL" id="CM047947">
    <property type="protein sequence ID" value="KAI9896883.1"/>
    <property type="molecule type" value="Genomic_DNA"/>
</dbReference>
<protein>
    <submittedName>
        <fullName evidence="1">Uncharacterized protein</fullName>
    </submittedName>
</protein>
<accession>A0ACC0URZ3</accession>
<evidence type="ECO:0000313" key="2">
    <source>
        <dbReference type="Proteomes" id="UP001163324"/>
    </source>
</evidence>